<dbReference type="Gene3D" id="1.50.10.150">
    <property type="entry name" value="Voltage-dependent anion channel"/>
    <property type="match status" value="1"/>
</dbReference>
<dbReference type="CDD" id="cd09319">
    <property type="entry name" value="TDT_like_1"/>
    <property type="match status" value="1"/>
</dbReference>
<evidence type="ECO:0000256" key="3">
    <source>
        <dbReference type="ARBA" id="ARBA00022989"/>
    </source>
</evidence>
<feature type="transmembrane region" description="Helical" evidence="5">
    <location>
        <begin position="118"/>
        <end position="144"/>
    </location>
</feature>
<dbReference type="InterPro" id="IPR004695">
    <property type="entry name" value="SLAC1/Mae1/Ssu1/TehA"/>
</dbReference>
<reference evidence="7" key="1">
    <citation type="journal article" date="2019" name="Int. J. Syst. Evol. Microbiol.">
        <title>The Global Catalogue of Microorganisms (GCM) 10K type strain sequencing project: providing services to taxonomists for standard genome sequencing and annotation.</title>
        <authorList>
            <consortium name="The Broad Institute Genomics Platform"/>
            <consortium name="The Broad Institute Genome Sequencing Center for Infectious Disease"/>
            <person name="Wu L."/>
            <person name="Ma J."/>
        </authorList>
    </citation>
    <scope>NUCLEOTIDE SEQUENCE [LARGE SCALE GENOMIC DNA]</scope>
    <source>
        <strain evidence="7">CCUG 56754</strain>
    </source>
</reference>
<feature type="transmembrane region" description="Helical" evidence="5">
    <location>
        <begin position="150"/>
        <end position="171"/>
    </location>
</feature>
<keyword evidence="3 5" id="KW-1133">Transmembrane helix</keyword>
<feature type="transmembrane region" description="Helical" evidence="5">
    <location>
        <begin position="84"/>
        <end position="106"/>
    </location>
</feature>
<comment type="subcellular location">
    <subcellularLocation>
        <location evidence="1">Membrane</location>
        <topology evidence="1">Multi-pass membrane protein</topology>
    </subcellularLocation>
</comment>
<evidence type="ECO:0000256" key="5">
    <source>
        <dbReference type="SAM" id="Phobius"/>
    </source>
</evidence>
<dbReference type="Pfam" id="PF03595">
    <property type="entry name" value="SLAC1"/>
    <property type="match status" value="1"/>
</dbReference>
<feature type="transmembrane region" description="Helical" evidence="5">
    <location>
        <begin position="15"/>
        <end position="33"/>
    </location>
</feature>
<sequence length="180" mass="21163">PYRWATPFTHLKRETSFGSTLNIITLIFYRFTFVDFKYEALTPPYWINMGAVAITTLAGSTLILHADSWELLGEVTIFIKGFTLFFWVTGTWWIPLLFILMIWRHFYHRYSLSYDPQFWGMVFPLSMYTTSTFQLSVALGVPFLTVIPHIIVYIALIAWTIGFVGLIHHLFQTFKSYYRS</sequence>
<evidence type="ECO:0000256" key="1">
    <source>
        <dbReference type="ARBA" id="ARBA00004141"/>
    </source>
</evidence>
<organism evidence="6 7">
    <name type="scientific">Virgibacillus byunsanensis</name>
    <dbReference type="NCBI Taxonomy" id="570945"/>
    <lineage>
        <taxon>Bacteria</taxon>
        <taxon>Bacillati</taxon>
        <taxon>Bacillota</taxon>
        <taxon>Bacilli</taxon>
        <taxon>Bacillales</taxon>
        <taxon>Bacillaceae</taxon>
        <taxon>Virgibacillus</taxon>
    </lineage>
</organism>
<evidence type="ECO:0000313" key="6">
    <source>
        <dbReference type="EMBL" id="MFD1039516.1"/>
    </source>
</evidence>
<accession>A0ABW3LMA7</accession>
<evidence type="ECO:0000256" key="2">
    <source>
        <dbReference type="ARBA" id="ARBA00022692"/>
    </source>
</evidence>
<keyword evidence="4 5" id="KW-0472">Membrane</keyword>
<dbReference type="InterPro" id="IPR038665">
    <property type="entry name" value="Voltage-dep_anion_channel_sf"/>
</dbReference>
<evidence type="ECO:0000313" key="7">
    <source>
        <dbReference type="Proteomes" id="UP001597040"/>
    </source>
</evidence>
<comment type="caution">
    <text evidence="6">The sequence shown here is derived from an EMBL/GenBank/DDBJ whole genome shotgun (WGS) entry which is preliminary data.</text>
</comment>
<keyword evidence="7" id="KW-1185">Reference proteome</keyword>
<dbReference type="Proteomes" id="UP001597040">
    <property type="component" value="Unassembled WGS sequence"/>
</dbReference>
<gene>
    <name evidence="6" type="ORF">ACFQ3N_14090</name>
</gene>
<feature type="non-terminal residue" evidence="6">
    <location>
        <position position="1"/>
    </location>
</feature>
<proteinExistence type="predicted"/>
<dbReference type="RefSeq" id="WP_390363176.1">
    <property type="nucleotide sequence ID" value="NZ_JBHTKJ010000038.1"/>
</dbReference>
<keyword evidence="2 5" id="KW-0812">Transmembrane</keyword>
<feature type="transmembrane region" description="Helical" evidence="5">
    <location>
        <begin position="45"/>
        <end position="64"/>
    </location>
</feature>
<dbReference type="EMBL" id="JBHTKJ010000038">
    <property type="protein sequence ID" value="MFD1039516.1"/>
    <property type="molecule type" value="Genomic_DNA"/>
</dbReference>
<evidence type="ECO:0000256" key="4">
    <source>
        <dbReference type="ARBA" id="ARBA00023136"/>
    </source>
</evidence>
<protein>
    <submittedName>
        <fullName evidence="6">Tellurite resistance/C4-dicarboxylate transporter family protein</fullName>
    </submittedName>
</protein>
<name>A0ABW3LMA7_9BACI</name>